<dbReference type="InterPro" id="IPR013561">
    <property type="entry name" value="FilR1_middle_dom"/>
</dbReference>
<dbReference type="GeneID" id="84230480"/>
<dbReference type="AlphaFoldDB" id="A0AA51UEK1"/>
<dbReference type="PIRSF" id="PIRSF006692">
    <property type="entry name" value="TF_HTH_AF0396_prd"/>
    <property type="match status" value="1"/>
</dbReference>
<dbReference type="Proteomes" id="UP001183006">
    <property type="component" value="Chromosome"/>
</dbReference>
<evidence type="ECO:0000313" key="3">
    <source>
        <dbReference type="Proteomes" id="UP001183006"/>
    </source>
</evidence>
<dbReference type="InterPro" id="IPR016490">
    <property type="entry name" value="Tscrpt_reg_HTH_AF0396-typ3"/>
</dbReference>
<dbReference type="InterPro" id="IPR036390">
    <property type="entry name" value="WH_DNA-bd_sf"/>
</dbReference>
<reference evidence="2" key="1">
    <citation type="submission" date="2023-08" db="EMBL/GenBank/DDBJ databases">
        <title>Methanolobus mangrovi sp. nov. and Methanolobus sediminis sp. nov, two novel methylotrophic methanogens isolated from mangrove sediments in China.</title>
        <authorList>
            <person name="Zhou J."/>
        </authorList>
    </citation>
    <scope>NUCLEOTIDE SEQUENCE</scope>
    <source>
        <strain evidence="2">FTZ2</strain>
    </source>
</reference>
<dbReference type="Pfam" id="PF08350">
    <property type="entry name" value="FilR1_middle"/>
    <property type="match status" value="1"/>
</dbReference>
<gene>
    <name evidence="2" type="ORF">RE476_10025</name>
</gene>
<organism evidence="2 3">
    <name type="scientific">Methanolobus mangrovi</name>
    <dbReference type="NCBI Taxonomy" id="3072977"/>
    <lineage>
        <taxon>Archaea</taxon>
        <taxon>Methanobacteriati</taxon>
        <taxon>Methanobacteriota</taxon>
        <taxon>Stenosarchaea group</taxon>
        <taxon>Methanomicrobia</taxon>
        <taxon>Methanosarcinales</taxon>
        <taxon>Methanosarcinaceae</taxon>
        <taxon>Methanolobus</taxon>
    </lineage>
</organism>
<keyword evidence="3" id="KW-1185">Reference proteome</keyword>
<evidence type="ECO:0000313" key="2">
    <source>
        <dbReference type="EMBL" id="WMW21711.1"/>
    </source>
</evidence>
<proteinExistence type="predicted"/>
<dbReference type="KEGG" id="mmav:RE476_10025"/>
<protein>
    <submittedName>
        <fullName evidence="2">Winged helix-turn-helix domain-containing protein</fullName>
    </submittedName>
</protein>
<accession>A0AA51UEK1</accession>
<name>A0AA51UEK1_9EURY</name>
<dbReference type="Gene3D" id="1.10.10.10">
    <property type="entry name" value="Winged helix-like DNA-binding domain superfamily/Winged helix DNA-binding domain"/>
    <property type="match status" value="1"/>
</dbReference>
<dbReference type="SUPFAM" id="SSF46785">
    <property type="entry name" value="Winged helix' DNA-binding domain"/>
    <property type="match status" value="1"/>
</dbReference>
<dbReference type="InterPro" id="IPR036388">
    <property type="entry name" value="WH-like_DNA-bd_sf"/>
</dbReference>
<sequence>MESSLTETIWFSEKRRKILLLLLDGPKDPEELKKAFGVAWRSLILPLKELKEEQLLHNSEGIYELSDIGKLIAESVKPLDGILNLFAKDTDYWVKRDLNSIPQYLLDRMGEIENCIIAEPELNDMFEPSAEFTTSLLKSKHVHSVFSIYHPFYPPLYSGLAENGTKISIVLTESVFERMKKDRQEELEKLQQSQNIELFLYKKELLPPSIIVTDNLFSGIFFSTHGRYDHRDIMSFSRSSLNWGEELFGYYQKMANEISTFEG</sequence>
<dbReference type="RefSeq" id="WP_309307501.1">
    <property type="nucleotide sequence ID" value="NZ_CP133594.1"/>
</dbReference>
<dbReference type="EMBL" id="CP133594">
    <property type="protein sequence ID" value="WMW21711.1"/>
    <property type="molecule type" value="Genomic_DNA"/>
</dbReference>
<evidence type="ECO:0000259" key="1">
    <source>
        <dbReference type="Pfam" id="PF08350"/>
    </source>
</evidence>
<feature type="domain" description="Methanogenesis regulatory protein FilR1 middle" evidence="1">
    <location>
        <begin position="125"/>
        <end position="253"/>
    </location>
</feature>